<dbReference type="Proteomes" id="UP000265520">
    <property type="component" value="Unassembled WGS sequence"/>
</dbReference>
<keyword evidence="3" id="KW-1185">Reference proteome</keyword>
<name>A0A392U650_9FABA</name>
<keyword evidence="1" id="KW-0732">Signal</keyword>
<protein>
    <submittedName>
        <fullName evidence="2">Uncharacterized protein</fullName>
    </submittedName>
</protein>
<evidence type="ECO:0000313" key="2">
    <source>
        <dbReference type="EMBL" id="MCI68842.1"/>
    </source>
</evidence>
<organism evidence="2 3">
    <name type="scientific">Trifolium medium</name>
    <dbReference type="NCBI Taxonomy" id="97028"/>
    <lineage>
        <taxon>Eukaryota</taxon>
        <taxon>Viridiplantae</taxon>
        <taxon>Streptophyta</taxon>
        <taxon>Embryophyta</taxon>
        <taxon>Tracheophyta</taxon>
        <taxon>Spermatophyta</taxon>
        <taxon>Magnoliopsida</taxon>
        <taxon>eudicotyledons</taxon>
        <taxon>Gunneridae</taxon>
        <taxon>Pentapetalae</taxon>
        <taxon>rosids</taxon>
        <taxon>fabids</taxon>
        <taxon>Fabales</taxon>
        <taxon>Fabaceae</taxon>
        <taxon>Papilionoideae</taxon>
        <taxon>50 kb inversion clade</taxon>
        <taxon>NPAAA clade</taxon>
        <taxon>Hologalegina</taxon>
        <taxon>IRL clade</taxon>
        <taxon>Trifolieae</taxon>
        <taxon>Trifolium</taxon>
    </lineage>
</organism>
<evidence type="ECO:0000256" key="1">
    <source>
        <dbReference type="SAM" id="SignalP"/>
    </source>
</evidence>
<feature type="signal peptide" evidence="1">
    <location>
        <begin position="1"/>
        <end position="18"/>
    </location>
</feature>
<dbReference type="AlphaFoldDB" id="A0A392U650"/>
<reference evidence="2 3" key="1">
    <citation type="journal article" date="2018" name="Front. Plant Sci.">
        <title>Red Clover (Trifolium pratense) and Zigzag Clover (T. medium) - A Picture of Genomic Similarities and Differences.</title>
        <authorList>
            <person name="Dluhosova J."/>
            <person name="Istvanek J."/>
            <person name="Nedelnik J."/>
            <person name="Repkova J."/>
        </authorList>
    </citation>
    <scope>NUCLEOTIDE SEQUENCE [LARGE SCALE GENOMIC DNA]</scope>
    <source>
        <strain evidence="3">cv. 10/8</strain>
        <tissue evidence="2">Leaf</tissue>
    </source>
</reference>
<feature type="chain" id="PRO_5017212534" evidence="1">
    <location>
        <begin position="19"/>
        <end position="47"/>
    </location>
</feature>
<dbReference type="EMBL" id="LXQA010744097">
    <property type="protein sequence ID" value="MCI68842.1"/>
    <property type="molecule type" value="Genomic_DNA"/>
</dbReference>
<comment type="caution">
    <text evidence="2">The sequence shown here is derived from an EMBL/GenBank/DDBJ whole genome shotgun (WGS) entry which is preliminary data.</text>
</comment>
<evidence type="ECO:0000313" key="3">
    <source>
        <dbReference type="Proteomes" id="UP000265520"/>
    </source>
</evidence>
<feature type="non-terminal residue" evidence="2">
    <location>
        <position position="1"/>
    </location>
</feature>
<proteinExistence type="predicted"/>
<accession>A0A392U650</accession>
<sequence>VRGSVPILVVALMQLSHGFILQDRTGICRVLMGGANATQSSCCLGLS</sequence>